<dbReference type="AlphaFoldDB" id="B5LT55"/>
<dbReference type="InterPro" id="IPR039417">
    <property type="entry name" value="Peptidase_C1A_papain-like"/>
</dbReference>
<keyword evidence="4" id="KW-0788">Thiol protease</keyword>
<dbReference type="FunFam" id="3.90.70.10:FF:000006">
    <property type="entry name" value="Cathepsin S"/>
    <property type="match status" value="1"/>
</dbReference>
<dbReference type="GO" id="GO:0006508">
    <property type="term" value="P:proteolysis"/>
    <property type="evidence" value="ECO:0007669"/>
    <property type="project" value="UniProtKB-KW"/>
</dbReference>
<organism evidence="6">
    <name type="scientific">Latrunculia oparinae</name>
    <name type="common">Sponge</name>
    <dbReference type="NCBI Taxonomy" id="553186"/>
    <lineage>
        <taxon>Eukaryota</taxon>
        <taxon>Metazoa</taxon>
        <taxon>Porifera</taxon>
        <taxon>Demospongiae</taxon>
        <taxon>Heteroscleromorpha</taxon>
        <taxon>Poecilosclerida</taxon>
        <taxon>Latrunculiidae</taxon>
        <taxon>Latrunculia</taxon>
    </lineage>
</organism>
<dbReference type="InterPro" id="IPR038765">
    <property type="entry name" value="Papain-like_cys_pep_sf"/>
</dbReference>
<keyword evidence="3" id="KW-0378">Hydrolase</keyword>
<evidence type="ECO:0000256" key="3">
    <source>
        <dbReference type="ARBA" id="ARBA00022801"/>
    </source>
</evidence>
<dbReference type="PRINTS" id="PR00705">
    <property type="entry name" value="PAPAIN"/>
</dbReference>
<evidence type="ECO:0000256" key="1">
    <source>
        <dbReference type="ARBA" id="ARBA00008455"/>
    </source>
</evidence>
<protein>
    <submittedName>
        <fullName evidence="6">Cathepsin</fullName>
    </submittedName>
</protein>
<comment type="similarity">
    <text evidence="1">Belongs to the peptidase C1 family.</text>
</comment>
<proteinExistence type="evidence at transcript level"/>
<dbReference type="SUPFAM" id="SSF54001">
    <property type="entry name" value="Cysteine proteinases"/>
    <property type="match status" value="1"/>
</dbReference>
<name>B5LT55_LATOP</name>
<dbReference type="PROSITE" id="PS00640">
    <property type="entry name" value="THIOL_PROTEASE_ASN"/>
    <property type="match status" value="1"/>
</dbReference>
<dbReference type="Pfam" id="PF00112">
    <property type="entry name" value="Peptidase_C1"/>
    <property type="match status" value="1"/>
</dbReference>
<dbReference type="CDD" id="cd02248">
    <property type="entry name" value="Peptidase_C1A"/>
    <property type="match status" value="1"/>
</dbReference>
<dbReference type="Gene3D" id="3.90.70.10">
    <property type="entry name" value="Cysteine proteinases"/>
    <property type="match status" value="1"/>
</dbReference>
<evidence type="ECO:0000256" key="2">
    <source>
        <dbReference type="ARBA" id="ARBA00022670"/>
    </source>
</evidence>
<dbReference type="EMBL" id="EU909159">
    <property type="protein sequence ID" value="ACH48003.1"/>
    <property type="molecule type" value="mRNA"/>
</dbReference>
<sequence length="351" mass="38392">MKPPRIRTTLHSRRIASKILYSKVSRSCAALLAWAACLVAEQHTVVPELSGELKGTCVRFNTAYIPSHNSYADKFGFTLAMNKYGDMTSEEYSQSMRCVEKFLLPSSPSRPTQPPVSGIRTCHSLMAPNTPETVCPEEVDWRTKGAVSAVKDQGRCKSCYAFATTAALEGMHALATGRLVPLSEQNVIDCSVPYGNRGCSGGSRMATIMYAVDNGGIDGTSSYPYLGRQYLCKFTEESIATGCTGMVRIKRGKEQDLKKAVAVVGPVTVAVDSRHTSFQFYASGIYSEPSCSRTKLTHTLIIIGYGSKSGHDYWLLKNSWGTSWGEDGYIMMSRNYANQCGIATKAMYTTI</sequence>
<reference evidence="6" key="1">
    <citation type="submission" date="2008-07" db="EMBL/GenBank/DDBJ databases">
        <title>Identification of silicatein genes from marine sponge Latrunculia oparinae.</title>
        <authorList>
            <person name="Veremeichik G.N."/>
            <person name="Shkryl Y.N."/>
            <person name="Kovalchuk S.N."/>
            <person name="Kozhemyako V.B."/>
            <person name="Bulgakov V.P."/>
        </authorList>
    </citation>
    <scope>NUCLEOTIDE SEQUENCE</scope>
</reference>
<accession>B5LT55</accession>
<feature type="domain" description="Peptidase C1A papain C-terminal" evidence="5">
    <location>
        <begin position="135"/>
        <end position="350"/>
    </location>
</feature>
<dbReference type="PANTHER" id="PTHR12411">
    <property type="entry name" value="CYSTEINE PROTEASE FAMILY C1-RELATED"/>
    <property type="match status" value="1"/>
</dbReference>
<dbReference type="InterPro" id="IPR000668">
    <property type="entry name" value="Peptidase_C1A_C"/>
</dbReference>
<dbReference type="GO" id="GO:0008234">
    <property type="term" value="F:cysteine-type peptidase activity"/>
    <property type="evidence" value="ECO:0007669"/>
    <property type="project" value="UniProtKB-KW"/>
</dbReference>
<dbReference type="InterPro" id="IPR013128">
    <property type="entry name" value="Peptidase_C1A"/>
</dbReference>
<keyword evidence="2" id="KW-0645">Protease</keyword>
<dbReference type="SMART" id="SM00645">
    <property type="entry name" value="Pept_C1"/>
    <property type="match status" value="1"/>
</dbReference>
<evidence type="ECO:0000259" key="5">
    <source>
        <dbReference type="SMART" id="SM00645"/>
    </source>
</evidence>
<evidence type="ECO:0000313" key="6">
    <source>
        <dbReference type="EMBL" id="ACH48003.1"/>
    </source>
</evidence>
<evidence type="ECO:0000256" key="4">
    <source>
        <dbReference type="ARBA" id="ARBA00022807"/>
    </source>
</evidence>
<dbReference type="InterPro" id="IPR025661">
    <property type="entry name" value="Pept_asp_AS"/>
</dbReference>